<evidence type="ECO:0000313" key="2">
    <source>
        <dbReference type="EMBL" id="AEG68730.1"/>
    </source>
</evidence>
<sequence length="41" mass="4398">MPIGAAVITMAGMRRTRRNGLRHNDGPSPHGSTARTRGALR</sequence>
<reference evidence="2 3" key="1">
    <citation type="journal article" date="2011" name="J. Bacteriol.">
        <title>Complete genome sequence of the plant pathogen Ralstonia solanacearum strain Po82.</title>
        <authorList>
            <person name="Xu J."/>
            <person name="Zheng H.J."/>
            <person name="Liu L."/>
            <person name="Pan Z.C."/>
            <person name="Prior P."/>
            <person name="Tang B."/>
            <person name="Xu J.S."/>
            <person name="Zhang H."/>
            <person name="Tian Q."/>
            <person name="Zhang L.Q."/>
            <person name="Feng J."/>
        </authorList>
    </citation>
    <scope>NUCLEOTIDE SEQUENCE [LARGE SCALE GENOMIC DNA]</scope>
    <source>
        <strain evidence="2 3">Po82</strain>
    </source>
</reference>
<organism evidence="2 3">
    <name type="scientific">Ralstonia solanacearum (strain Po82)</name>
    <dbReference type="NCBI Taxonomy" id="1031711"/>
    <lineage>
        <taxon>Bacteria</taxon>
        <taxon>Pseudomonadati</taxon>
        <taxon>Pseudomonadota</taxon>
        <taxon>Betaproteobacteria</taxon>
        <taxon>Burkholderiales</taxon>
        <taxon>Burkholderiaceae</taxon>
        <taxon>Ralstonia</taxon>
        <taxon>Ralstonia solanacearum species complex</taxon>
    </lineage>
</organism>
<protein>
    <submittedName>
        <fullName evidence="2">Uncharacterized protein</fullName>
    </submittedName>
</protein>
<dbReference type="Proteomes" id="UP000007953">
    <property type="component" value="Chromosome"/>
</dbReference>
<feature type="region of interest" description="Disordered" evidence="1">
    <location>
        <begin position="1"/>
        <end position="41"/>
    </location>
</feature>
<proteinExistence type="predicted"/>
<dbReference type="EMBL" id="CP002819">
    <property type="protein sequence ID" value="AEG68730.1"/>
    <property type="molecule type" value="Genomic_DNA"/>
</dbReference>
<gene>
    <name evidence="2" type="ordered locus">RSPO_c01430</name>
</gene>
<dbReference type="AlphaFoldDB" id="F6G0E7"/>
<accession>F6G0E7</accession>
<dbReference type="HOGENOM" id="CLU_3275591_0_0_4"/>
<evidence type="ECO:0000313" key="3">
    <source>
        <dbReference type="Proteomes" id="UP000007953"/>
    </source>
</evidence>
<evidence type="ECO:0000256" key="1">
    <source>
        <dbReference type="SAM" id="MobiDB-lite"/>
    </source>
</evidence>
<name>F6G0E7_RALS8</name>
<dbReference type="PATRIC" id="fig|1031711.3.peg.1398"/>
<dbReference type="KEGG" id="rsn:RSPO_c01430"/>